<keyword evidence="1" id="KW-1133">Transmembrane helix</keyword>
<accession>A0A1Y1SZJ9</accession>
<dbReference type="Proteomes" id="UP000192746">
    <property type="component" value="Unassembled WGS sequence"/>
</dbReference>
<feature type="transmembrane region" description="Helical" evidence="1">
    <location>
        <begin position="5"/>
        <end position="21"/>
    </location>
</feature>
<dbReference type="EMBL" id="ARYN01000020">
    <property type="protein sequence ID" value="ORL43992.1"/>
    <property type="molecule type" value="Genomic_DNA"/>
</dbReference>
<keyword evidence="3" id="KW-1185">Reference proteome</keyword>
<evidence type="ECO:0000256" key="1">
    <source>
        <dbReference type="SAM" id="Phobius"/>
    </source>
</evidence>
<proteinExistence type="predicted"/>
<dbReference type="RefSeq" id="WP_176218994.1">
    <property type="nucleotide sequence ID" value="NZ_ARYN01000020.1"/>
</dbReference>
<dbReference type="AlphaFoldDB" id="A0A1Y1SZJ9"/>
<name>A0A1Y1SZJ9_9FLAO</name>
<evidence type="ECO:0000313" key="2">
    <source>
        <dbReference type="EMBL" id="ORL43992.1"/>
    </source>
</evidence>
<feature type="transmembrane region" description="Helical" evidence="1">
    <location>
        <begin position="27"/>
        <end position="44"/>
    </location>
</feature>
<protein>
    <submittedName>
        <fullName evidence="2">Uncharacterized protein</fullName>
    </submittedName>
</protein>
<keyword evidence="1" id="KW-0472">Membrane</keyword>
<reference evidence="2 3" key="1">
    <citation type="submission" date="2013-04" db="EMBL/GenBank/DDBJ databases">
        <title>Zunongwangia sp. 22II14-10F7 Genome Sequencing.</title>
        <authorList>
            <person name="Lai Q."/>
            <person name="Shao Z."/>
        </authorList>
    </citation>
    <scope>NUCLEOTIDE SEQUENCE [LARGE SCALE GENOMIC DNA]</scope>
    <source>
        <strain evidence="2 3">22II14-10F7</strain>
    </source>
</reference>
<evidence type="ECO:0000313" key="3">
    <source>
        <dbReference type="Proteomes" id="UP000192746"/>
    </source>
</evidence>
<keyword evidence="1" id="KW-0812">Transmembrane</keyword>
<gene>
    <name evidence="2" type="ORF">IIF7_17992</name>
</gene>
<dbReference type="STRING" id="1185767.IIF7_17992"/>
<organism evidence="2 3">
    <name type="scientific">Zunongwangia atlantica 22II14-10F7</name>
    <dbReference type="NCBI Taxonomy" id="1185767"/>
    <lineage>
        <taxon>Bacteria</taxon>
        <taxon>Pseudomonadati</taxon>
        <taxon>Bacteroidota</taxon>
        <taxon>Flavobacteriia</taxon>
        <taxon>Flavobacteriales</taxon>
        <taxon>Flavobacteriaceae</taxon>
        <taxon>Zunongwangia</taxon>
    </lineage>
</organism>
<comment type="caution">
    <text evidence="2">The sequence shown here is derived from an EMBL/GenBank/DDBJ whole genome shotgun (WGS) entry which is preliminary data.</text>
</comment>
<sequence>MNKIRITGIIFIVAGLGLTYFLRHTEIYFFSGILLGIGILWTITGKTKRTNSKKN</sequence>